<sequence length="481" mass="52196">MPSSSSSSARQQRKLPGAESIVSVLLTQSEVESLCEKHGVPKHFTARPAGDLPVCSVPPPGSLCVHAPALEAGMRVPLHGFFCEALAHFGVAPAQLTPNGWRIMAGFLALCGSAGVPPSLSVFRHFFALTVVSSKEKGWYFFRSRDKSGLRFAGLPTPSQDWRKRFFFLSSTEPWPCPVEWGEPAKTSFLDPSLTGEEKRWVDELVRAHGAAAVDLSTDLCDSSLADAMSNTKTPPPPCATIRAASSSRGNCRSKSPLFPCFIEQSLPDVVVVALGMDPSVYDMMKTMLAEKASAQPAKKVKAEPDSEAPVPPPLCGEKANGDGNPPPSAVTGVSSPARQHFPIRRHDVDTTDWEDARELLQRAVTPSQERVLATTEPSDIVASSYVAILQAANYASFSLGYALELEEKLAERDAEIAALRAQLEETNGELAEARRADWENAEVTEAMRQLLGGEESVRQRAEQALEGYRRWKDDAPGRRT</sequence>
<evidence type="ECO:0000313" key="2">
    <source>
        <dbReference type="Proteomes" id="UP001732700"/>
    </source>
</evidence>
<dbReference type="EnsemblPlants" id="AVESA.00010b.r2.7AG1205460.2">
    <property type="protein sequence ID" value="AVESA.00010b.r2.7AG1205460.2.CDS"/>
    <property type="gene ID" value="AVESA.00010b.r2.7AG1205460"/>
</dbReference>
<reference evidence="1" key="2">
    <citation type="submission" date="2025-09" db="UniProtKB">
        <authorList>
            <consortium name="EnsemblPlants"/>
        </authorList>
    </citation>
    <scope>IDENTIFICATION</scope>
</reference>
<proteinExistence type="predicted"/>
<keyword evidence="2" id="KW-1185">Reference proteome</keyword>
<dbReference type="Proteomes" id="UP001732700">
    <property type="component" value="Chromosome 7A"/>
</dbReference>
<evidence type="ECO:0000313" key="1">
    <source>
        <dbReference type="EnsemblPlants" id="AVESA.00010b.r2.7AG1205460.2.CDS"/>
    </source>
</evidence>
<reference evidence="1" key="1">
    <citation type="submission" date="2021-05" db="EMBL/GenBank/DDBJ databases">
        <authorList>
            <person name="Scholz U."/>
            <person name="Mascher M."/>
            <person name="Fiebig A."/>
        </authorList>
    </citation>
    <scope>NUCLEOTIDE SEQUENCE [LARGE SCALE GENOMIC DNA]</scope>
</reference>
<accession>A0ACD5ZPM8</accession>
<name>A0ACD5ZPM8_AVESA</name>
<protein>
    <submittedName>
        <fullName evidence="1">Uncharacterized protein</fullName>
    </submittedName>
</protein>
<organism evidence="1 2">
    <name type="scientific">Avena sativa</name>
    <name type="common">Oat</name>
    <dbReference type="NCBI Taxonomy" id="4498"/>
    <lineage>
        <taxon>Eukaryota</taxon>
        <taxon>Viridiplantae</taxon>
        <taxon>Streptophyta</taxon>
        <taxon>Embryophyta</taxon>
        <taxon>Tracheophyta</taxon>
        <taxon>Spermatophyta</taxon>
        <taxon>Magnoliopsida</taxon>
        <taxon>Liliopsida</taxon>
        <taxon>Poales</taxon>
        <taxon>Poaceae</taxon>
        <taxon>BOP clade</taxon>
        <taxon>Pooideae</taxon>
        <taxon>Poodae</taxon>
        <taxon>Poeae</taxon>
        <taxon>Poeae Chloroplast Group 1 (Aveneae type)</taxon>
        <taxon>Aveninae</taxon>
        <taxon>Avena</taxon>
    </lineage>
</organism>